<evidence type="ECO:0000313" key="7">
    <source>
        <dbReference type="Proteomes" id="UP000028640"/>
    </source>
</evidence>
<dbReference type="Pfam" id="PF00126">
    <property type="entry name" value="HTH_1"/>
    <property type="match status" value="1"/>
</dbReference>
<dbReference type="Gene3D" id="1.10.10.10">
    <property type="entry name" value="Winged helix-like DNA-binding domain superfamily/Winged helix DNA-binding domain"/>
    <property type="match status" value="1"/>
</dbReference>
<dbReference type="InterPro" id="IPR036390">
    <property type="entry name" value="WH_DNA-bd_sf"/>
</dbReference>
<name>A0A085GBK6_EWIA3</name>
<protein>
    <submittedName>
        <fullName evidence="6">LysR family transcriptional regulator</fullName>
    </submittedName>
</protein>
<dbReference type="CDD" id="cd08415">
    <property type="entry name" value="PBP2_LysR_opines_like"/>
    <property type="match status" value="1"/>
</dbReference>
<feature type="domain" description="HTH lysR-type" evidence="5">
    <location>
        <begin position="1"/>
        <end position="57"/>
    </location>
</feature>
<comment type="similarity">
    <text evidence="1">Belongs to the LysR transcriptional regulatory family.</text>
</comment>
<evidence type="ECO:0000256" key="2">
    <source>
        <dbReference type="ARBA" id="ARBA00023015"/>
    </source>
</evidence>
<dbReference type="PROSITE" id="PS50931">
    <property type="entry name" value="HTH_LYSR"/>
    <property type="match status" value="1"/>
</dbReference>
<dbReference type="EMBL" id="JMPJ01000051">
    <property type="protein sequence ID" value="KFC81101.1"/>
    <property type="molecule type" value="Genomic_DNA"/>
</dbReference>
<comment type="caution">
    <text evidence="6">The sequence shown here is derived from an EMBL/GenBank/DDBJ whole genome shotgun (WGS) entry which is preliminary data.</text>
</comment>
<accession>A0A085GBK6</accession>
<keyword evidence="2" id="KW-0805">Transcription regulation</keyword>
<dbReference type="STRING" id="910964.GEAM_1734"/>
<dbReference type="AlphaFoldDB" id="A0A085GBK6"/>
<dbReference type="RefSeq" id="WP_034790610.1">
    <property type="nucleotide sequence ID" value="NZ_JMPJ01000051.1"/>
</dbReference>
<dbReference type="GO" id="GO:0010628">
    <property type="term" value="P:positive regulation of gene expression"/>
    <property type="evidence" value="ECO:0007669"/>
    <property type="project" value="TreeGrafter"/>
</dbReference>
<dbReference type="Pfam" id="PF03466">
    <property type="entry name" value="LysR_substrate"/>
    <property type="match status" value="1"/>
</dbReference>
<evidence type="ECO:0000256" key="1">
    <source>
        <dbReference type="ARBA" id="ARBA00009437"/>
    </source>
</evidence>
<dbReference type="InterPro" id="IPR037424">
    <property type="entry name" value="NocR_PBP2"/>
</dbReference>
<dbReference type="SUPFAM" id="SSF53850">
    <property type="entry name" value="Periplasmic binding protein-like II"/>
    <property type="match status" value="1"/>
</dbReference>
<dbReference type="eggNOG" id="COG0583">
    <property type="taxonomic scope" value="Bacteria"/>
</dbReference>
<keyword evidence="7" id="KW-1185">Reference proteome</keyword>
<dbReference type="OrthoDB" id="8849678at2"/>
<dbReference type="Gene3D" id="3.40.190.290">
    <property type="match status" value="1"/>
</dbReference>
<dbReference type="InterPro" id="IPR036388">
    <property type="entry name" value="WH-like_DNA-bd_sf"/>
</dbReference>
<dbReference type="PANTHER" id="PTHR30427:SF1">
    <property type="entry name" value="TRANSCRIPTIONAL ACTIVATOR PROTEIN LYSR"/>
    <property type="match status" value="1"/>
</dbReference>
<dbReference type="InterPro" id="IPR000847">
    <property type="entry name" value="LysR_HTH_N"/>
</dbReference>
<dbReference type="PANTHER" id="PTHR30427">
    <property type="entry name" value="TRANSCRIPTIONAL ACTIVATOR PROTEIN LYSR"/>
    <property type="match status" value="1"/>
</dbReference>
<evidence type="ECO:0000259" key="5">
    <source>
        <dbReference type="PROSITE" id="PS50931"/>
    </source>
</evidence>
<keyword evidence="3" id="KW-0238">DNA-binding</keyword>
<dbReference type="GO" id="GO:0009089">
    <property type="term" value="P:lysine biosynthetic process via diaminopimelate"/>
    <property type="evidence" value="ECO:0007669"/>
    <property type="project" value="TreeGrafter"/>
</dbReference>
<evidence type="ECO:0000256" key="3">
    <source>
        <dbReference type="ARBA" id="ARBA00023125"/>
    </source>
</evidence>
<dbReference type="SUPFAM" id="SSF46785">
    <property type="entry name" value="Winged helix' DNA-binding domain"/>
    <property type="match status" value="1"/>
</dbReference>
<dbReference type="GeneID" id="78380081"/>
<dbReference type="PRINTS" id="PR00039">
    <property type="entry name" value="HTHLYSR"/>
</dbReference>
<evidence type="ECO:0000256" key="4">
    <source>
        <dbReference type="ARBA" id="ARBA00023163"/>
    </source>
</evidence>
<reference evidence="6 7" key="1">
    <citation type="submission" date="2014-05" db="EMBL/GenBank/DDBJ databases">
        <title>ATOL: Assembling a taxonomically balanced genome-scale reconstruction of the evolutionary history of the Enterobacteriaceae.</title>
        <authorList>
            <person name="Plunkett G.III."/>
            <person name="Neeno-Eckwall E.C."/>
            <person name="Glasner J.D."/>
            <person name="Perna N.T."/>
        </authorList>
    </citation>
    <scope>NUCLEOTIDE SEQUENCE [LARGE SCALE GENOMIC DNA]</scope>
    <source>
        <strain evidence="6 7">ATCC 33852</strain>
    </source>
</reference>
<dbReference type="InterPro" id="IPR005119">
    <property type="entry name" value="LysR_subst-bd"/>
</dbReference>
<organism evidence="6 7">
    <name type="scientific">Ewingella americana (strain ATCC 33852 / DSM 4580 / CCUG 14506 / JCM 5911 / LMG 7869 / NCTC 12157 / CDC 1468-78)</name>
    <dbReference type="NCBI Taxonomy" id="910964"/>
    <lineage>
        <taxon>Bacteria</taxon>
        <taxon>Pseudomonadati</taxon>
        <taxon>Pseudomonadota</taxon>
        <taxon>Gammaproteobacteria</taxon>
        <taxon>Enterobacterales</taxon>
        <taxon>Yersiniaceae</taxon>
        <taxon>Ewingella</taxon>
    </lineage>
</organism>
<gene>
    <name evidence="6" type="ORF">GEAM_1734</name>
</gene>
<proteinExistence type="inferred from homology"/>
<evidence type="ECO:0000313" key="6">
    <source>
        <dbReference type="EMBL" id="KFC81101.1"/>
    </source>
</evidence>
<sequence length="304" mass="33844">MYREIEIFRSVMLTGSTSRAAEKLNISQPAVSQAIRKLEEGAGLKLFARVRGRLLPTQEATALMVDVDQHFIGMEAIAHRLRSLSEQGLGRLNIAAYPALGNLFMPRAIARFNAAQRNVQIALKVLSSREVYQQVMAGQVDFGLMADEIPPDGLEYSRFLHAEAVVVMAKGHPLAAKKLIHPKDLANTDFLALNSEDSSRLQLDELMKLHGVELQVRVETPYSLSICEMARLGLGVGLINPIVAYDFLHTDLVIRPFSEAVYFSGLMIFRPGKPLSENAREFMRTLRIQLDKDLKSMEQASPAK</sequence>
<dbReference type="GO" id="GO:0003700">
    <property type="term" value="F:DNA-binding transcription factor activity"/>
    <property type="evidence" value="ECO:0007669"/>
    <property type="project" value="InterPro"/>
</dbReference>
<keyword evidence="4" id="KW-0804">Transcription</keyword>
<dbReference type="Proteomes" id="UP000028640">
    <property type="component" value="Unassembled WGS sequence"/>
</dbReference>
<dbReference type="GO" id="GO:0043565">
    <property type="term" value="F:sequence-specific DNA binding"/>
    <property type="evidence" value="ECO:0007669"/>
    <property type="project" value="TreeGrafter"/>
</dbReference>